<protein>
    <submittedName>
        <fullName evidence="2">Uncharacterized protein</fullName>
    </submittedName>
</protein>
<sequence length="180" mass="20136">MVRPTLLAALALSLAFSLPSRAEESVPPEVAAFIPAGFQAQRYLVNDFNHDDRLDALLMLQGSSDARPVLLLLRSDDDKLALATRNDRAILPKGWFSDPFQGISVGSGWFSLAHRVENCLFKQRFHWSRAQQTWLLDEITLTSYGKIRNVEHIIGITTQKGNSLSPVTFADFSAREHTLN</sequence>
<dbReference type="Proteomes" id="UP001433638">
    <property type="component" value="Unassembled WGS sequence"/>
</dbReference>
<dbReference type="EMBL" id="JBEFLD010000002">
    <property type="protein sequence ID" value="MEQ6289690.1"/>
    <property type="molecule type" value="Genomic_DNA"/>
</dbReference>
<evidence type="ECO:0000313" key="2">
    <source>
        <dbReference type="EMBL" id="MEQ6289690.1"/>
    </source>
</evidence>
<keyword evidence="1" id="KW-0732">Signal</keyword>
<accession>A0ABV1M2W9</accession>
<evidence type="ECO:0000313" key="3">
    <source>
        <dbReference type="Proteomes" id="UP001433638"/>
    </source>
</evidence>
<keyword evidence="3" id="KW-1185">Reference proteome</keyword>
<feature type="chain" id="PRO_5045964092" evidence="1">
    <location>
        <begin position="23"/>
        <end position="180"/>
    </location>
</feature>
<gene>
    <name evidence="2" type="ORF">ABNW52_03590</name>
</gene>
<organism evidence="2 3">
    <name type="scientific">Vogesella oryzagri</name>
    <dbReference type="NCBI Taxonomy" id="3160864"/>
    <lineage>
        <taxon>Bacteria</taxon>
        <taxon>Pseudomonadati</taxon>
        <taxon>Pseudomonadota</taxon>
        <taxon>Betaproteobacteria</taxon>
        <taxon>Neisseriales</taxon>
        <taxon>Chromobacteriaceae</taxon>
        <taxon>Vogesella</taxon>
    </lineage>
</organism>
<comment type="caution">
    <text evidence="2">The sequence shown here is derived from an EMBL/GenBank/DDBJ whole genome shotgun (WGS) entry which is preliminary data.</text>
</comment>
<name>A0ABV1M2W9_9NEIS</name>
<proteinExistence type="predicted"/>
<feature type="signal peptide" evidence="1">
    <location>
        <begin position="1"/>
        <end position="22"/>
    </location>
</feature>
<dbReference type="RefSeq" id="WP_349584125.1">
    <property type="nucleotide sequence ID" value="NZ_JBEFLD010000002.1"/>
</dbReference>
<reference evidence="2" key="1">
    <citation type="submission" date="2024-06" db="EMBL/GenBank/DDBJ databases">
        <title>Genome sequence of Vogesella sp. MAHUQ-64.</title>
        <authorList>
            <person name="Huq M.A."/>
        </authorList>
    </citation>
    <scope>NUCLEOTIDE SEQUENCE</scope>
    <source>
        <strain evidence="2">MAHUQ-64</strain>
    </source>
</reference>
<evidence type="ECO:0000256" key="1">
    <source>
        <dbReference type="SAM" id="SignalP"/>
    </source>
</evidence>